<dbReference type="Pfam" id="PF00719">
    <property type="entry name" value="Pyrophosphatase"/>
    <property type="match status" value="1"/>
</dbReference>
<comment type="cofactor">
    <cofactor evidence="1">
        <name>Mg(2+)</name>
        <dbReference type="ChEBI" id="CHEBI:18420"/>
    </cofactor>
</comment>
<dbReference type="GeneID" id="87882033"/>
<dbReference type="EMBL" id="JAUDZG010000005">
    <property type="protein sequence ID" value="KAK3304774.1"/>
    <property type="molecule type" value="Genomic_DNA"/>
</dbReference>
<evidence type="ECO:0000256" key="11">
    <source>
        <dbReference type="ARBA" id="ARBA00047820"/>
    </source>
</evidence>
<evidence type="ECO:0000256" key="8">
    <source>
        <dbReference type="ARBA" id="ARBA00022842"/>
    </source>
</evidence>
<keyword evidence="6" id="KW-0479">Metal-binding</keyword>
<organism evidence="13 14">
    <name type="scientific">Chaetomium strumarium</name>
    <dbReference type="NCBI Taxonomy" id="1170767"/>
    <lineage>
        <taxon>Eukaryota</taxon>
        <taxon>Fungi</taxon>
        <taxon>Dikarya</taxon>
        <taxon>Ascomycota</taxon>
        <taxon>Pezizomycotina</taxon>
        <taxon>Sordariomycetes</taxon>
        <taxon>Sordariomycetidae</taxon>
        <taxon>Sordariales</taxon>
        <taxon>Chaetomiaceae</taxon>
        <taxon>Chaetomium</taxon>
    </lineage>
</organism>
<evidence type="ECO:0000256" key="9">
    <source>
        <dbReference type="ARBA" id="ARBA00032535"/>
    </source>
</evidence>
<name>A0AAJ0M0T0_9PEZI</name>
<reference evidence="13" key="2">
    <citation type="submission" date="2023-06" db="EMBL/GenBank/DDBJ databases">
        <authorList>
            <consortium name="Lawrence Berkeley National Laboratory"/>
            <person name="Mondo S.J."/>
            <person name="Hensen N."/>
            <person name="Bonometti L."/>
            <person name="Westerberg I."/>
            <person name="Brannstrom I.O."/>
            <person name="Guillou S."/>
            <person name="Cros-Aarteil S."/>
            <person name="Calhoun S."/>
            <person name="Haridas S."/>
            <person name="Kuo A."/>
            <person name="Pangilinan J."/>
            <person name="Riley R."/>
            <person name="Labutti K."/>
            <person name="Andreopoulos B."/>
            <person name="Lipzen A."/>
            <person name="Chen C."/>
            <person name="Yanf M."/>
            <person name="Daum C."/>
            <person name="Ng V."/>
            <person name="Clum A."/>
            <person name="Steindorff A."/>
            <person name="Ohm R."/>
            <person name="Martin F."/>
            <person name="Silar P."/>
            <person name="Natvig D."/>
            <person name="Lalanne C."/>
            <person name="Gautier V."/>
            <person name="Ament-Velasquez S.L."/>
            <person name="Kruys A."/>
            <person name="Hutchinson M.I."/>
            <person name="Powell A.J."/>
            <person name="Barry K."/>
            <person name="Miller A.N."/>
            <person name="Grigoriev I.V."/>
            <person name="Debuchy R."/>
            <person name="Gladieux P."/>
            <person name="Thoren M.H."/>
            <person name="Johannesson H."/>
        </authorList>
    </citation>
    <scope>NUCLEOTIDE SEQUENCE</scope>
    <source>
        <strain evidence="13">CBS 333.67</strain>
    </source>
</reference>
<keyword evidence="5" id="KW-0963">Cytoplasm</keyword>
<dbReference type="GO" id="GO:0004427">
    <property type="term" value="F:inorganic diphosphate phosphatase activity"/>
    <property type="evidence" value="ECO:0007669"/>
    <property type="project" value="UniProtKB-EC"/>
</dbReference>
<dbReference type="GO" id="GO:0005737">
    <property type="term" value="C:cytoplasm"/>
    <property type="evidence" value="ECO:0007669"/>
    <property type="project" value="UniProtKB-SubCell"/>
</dbReference>
<evidence type="ECO:0000313" key="13">
    <source>
        <dbReference type="EMBL" id="KAK3304774.1"/>
    </source>
</evidence>
<dbReference type="EC" id="3.6.1.1" evidence="4"/>
<evidence type="ECO:0000256" key="10">
    <source>
        <dbReference type="ARBA" id="ARBA00040300"/>
    </source>
</evidence>
<dbReference type="Proteomes" id="UP001273166">
    <property type="component" value="Unassembled WGS sequence"/>
</dbReference>
<dbReference type="PROSITE" id="PS00387">
    <property type="entry name" value="PPASE"/>
    <property type="match status" value="1"/>
</dbReference>
<keyword evidence="14" id="KW-1185">Reference proteome</keyword>
<dbReference type="CDD" id="cd00412">
    <property type="entry name" value="pyrophosphatase"/>
    <property type="match status" value="1"/>
</dbReference>
<dbReference type="RefSeq" id="XP_062720554.1">
    <property type="nucleotide sequence ID" value="XM_062863204.1"/>
</dbReference>
<reference evidence="13" key="1">
    <citation type="journal article" date="2023" name="Mol. Phylogenet. Evol.">
        <title>Genome-scale phylogeny and comparative genomics of the fungal order Sordariales.</title>
        <authorList>
            <person name="Hensen N."/>
            <person name="Bonometti L."/>
            <person name="Westerberg I."/>
            <person name="Brannstrom I.O."/>
            <person name="Guillou S."/>
            <person name="Cros-Aarteil S."/>
            <person name="Calhoun S."/>
            <person name="Haridas S."/>
            <person name="Kuo A."/>
            <person name="Mondo S."/>
            <person name="Pangilinan J."/>
            <person name="Riley R."/>
            <person name="LaButti K."/>
            <person name="Andreopoulos B."/>
            <person name="Lipzen A."/>
            <person name="Chen C."/>
            <person name="Yan M."/>
            <person name="Daum C."/>
            <person name="Ng V."/>
            <person name="Clum A."/>
            <person name="Steindorff A."/>
            <person name="Ohm R.A."/>
            <person name="Martin F."/>
            <person name="Silar P."/>
            <person name="Natvig D.O."/>
            <person name="Lalanne C."/>
            <person name="Gautier V."/>
            <person name="Ament-Velasquez S.L."/>
            <person name="Kruys A."/>
            <person name="Hutchinson M.I."/>
            <person name="Powell A.J."/>
            <person name="Barry K."/>
            <person name="Miller A.N."/>
            <person name="Grigoriev I.V."/>
            <person name="Debuchy R."/>
            <person name="Gladieux P."/>
            <person name="Hiltunen Thoren M."/>
            <person name="Johannesson H."/>
        </authorList>
    </citation>
    <scope>NUCLEOTIDE SEQUENCE</scope>
    <source>
        <strain evidence="13">CBS 333.67</strain>
    </source>
</reference>
<comment type="subcellular location">
    <subcellularLocation>
        <location evidence="2">Cytoplasm</location>
    </subcellularLocation>
</comment>
<evidence type="ECO:0000256" key="7">
    <source>
        <dbReference type="ARBA" id="ARBA00022801"/>
    </source>
</evidence>
<dbReference type="FunFam" id="3.90.80.10:FF:000004">
    <property type="entry name" value="Inorganic pyrophosphatase"/>
    <property type="match status" value="1"/>
</dbReference>
<sequence length="320" mass="36436">MATARLDDSAHRSEYSVRRSGRPFTKDYRVYFERAKDKVPVSPFHDIPLYHDKEKGVLNMVVEIPRWSNAKFEIIRNESLNPIHQDILDDNPRFVKNCFPYKGYIWNYGALPQTWEDPTTKNPDTHRRGDNDPLDACEIGRAVARTGDVKQVRALGILGLLDGGETDWKVLVIDVRDPLADKLRDIADVEKYLPGLLDATRDWFRIYKIPDGEPGNEYAFGGEWKGARYTEKIIKECAEAWKKLVQGEAKRGDISLDNTTLSDTPGKLNPDKVKLPSDEDLAPAPIKDDLEEWVYIDRESIDDRGKVFDGCALSISLNVT</sequence>
<dbReference type="InterPro" id="IPR036649">
    <property type="entry name" value="Pyrophosphatase_sf"/>
</dbReference>
<evidence type="ECO:0000256" key="12">
    <source>
        <dbReference type="SAM" id="MobiDB-lite"/>
    </source>
</evidence>
<keyword evidence="7" id="KW-0378">Hydrolase</keyword>
<evidence type="ECO:0000256" key="2">
    <source>
        <dbReference type="ARBA" id="ARBA00004496"/>
    </source>
</evidence>
<evidence type="ECO:0000256" key="3">
    <source>
        <dbReference type="ARBA" id="ARBA00006220"/>
    </source>
</evidence>
<evidence type="ECO:0000256" key="1">
    <source>
        <dbReference type="ARBA" id="ARBA00001946"/>
    </source>
</evidence>
<dbReference type="GO" id="GO:0006796">
    <property type="term" value="P:phosphate-containing compound metabolic process"/>
    <property type="evidence" value="ECO:0007669"/>
    <property type="project" value="InterPro"/>
</dbReference>
<evidence type="ECO:0000256" key="6">
    <source>
        <dbReference type="ARBA" id="ARBA00022723"/>
    </source>
</evidence>
<evidence type="ECO:0000256" key="5">
    <source>
        <dbReference type="ARBA" id="ARBA00022490"/>
    </source>
</evidence>
<dbReference type="SUPFAM" id="SSF50324">
    <property type="entry name" value="Inorganic pyrophosphatase"/>
    <property type="match status" value="1"/>
</dbReference>
<comment type="catalytic activity">
    <reaction evidence="11">
        <text>diphosphate + H2O = 2 phosphate + H(+)</text>
        <dbReference type="Rhea" id="RHEA:24576"/>
        <dbReference type="ChEBI" id="CHEBI:15377"/>
        <dbReference type="ChEBI" id="CHEBI:15378"/>
        <dbReference type="ChEBI" id="CHEBI:33019"/>
        <dbReference type="ChEBI" id="CHEBI:43474"/>
        <dbReference type="EC" id="3.6.1.1"/>
    </reaction>
</comment>
<comment type="similarity">
    <text evidence="3">Belongs to the PPase family.</text>
</comment>
<dbReference type="InterPro" id="IPR008162">
    <property type="entry name" value="Pyrophosphatase"/>
</dbReference>
<proteinExistence type="inferred from homology"/>
<protein>
    <recommendedName>
        <fullName evidence="10">Inorganic pyrophosphatase</fullName>
        <ecNumber evidence="4">3.6.1.1</ecNumber>
    </recommendedName>
    <alternativeName>
        <fullName evidence="9">Pyrophosphate phospho-hydrolase</fullName>
    </alternativeName>
</protein>
<gene>
    <name evidence="13" type="ORF">B0T15DRAFT_252848</name>
</gene>
<dbReference type="Gene3D" id="3.90.80.10">
    <property type="entry name" value="Inorganic pyrophosphatase"/>
    <property type="match status" value="1"/>
</dbReference>
<keyword evidence="8" id="KW-0460">Magnesium</keyword>
<accession>A0AAJ0M0T0</accession>
<evidence type="ECO:0000313" key="14">
    <source>
        <dbReference type="Proteomes" id="UP001273166"/>
    </source>
</evidence>
<dbReference type="AlphaFoldDB" id="A0AAJ0M0T0"/>
<comment type="caution">
    <text evidence="13">The sequence shown here is derived from an EMBL/GenBank/DDBJ whole genome shotgun (WGS) entry which is preliminary data.</text>
</comment>
<evidence type="ECO:0000256" key="4">
    <source>
        <dbReference type="ARBA" id="ARBA00012146"/>
    </source>
</evidence>
<feature type="region of interest" description="Disordered" evidence="12">
    <location>
        <begin position="255"/>
        <end position="283"/>
    </location>
</feature>
<dbReference type="PANTHER" id="PTHR10286">
    <property type="entry name" value="INORGANIC PYROPHOSPHATASE"/>
    <property type="match status" value="1"/>
</dbReference>
<dbReference type="GO" id="GO:0000287">
    <property type="term" value="F:magnesium ion binding"/>
    <property type="evidence" value="ECO:0007669"/>
    <property type="project" value="InterPro"/>
</dbReference>